<dbReference type="PANTHER" id="PTHR12811:SF0">
    <property type="entry name" value="VACUOLAR PROTEIN SORTING-ASSOCIATED PROTEIN 16 HOMOLOG"/>
    <property type="match status" value="1"/>
</dbReference>
<dbReference type="GO" id="GO:0016197">
    <property type="term" value="P:endosomal transport"/>
    <property type="evidence" value="ECO:0007669"/>
    <property type="project" value="TreeGrafter"/>
</dbReference>
<evidence type="ECO:0000256" key="1">
    <source>
        <dbReference type="SAM" id="MobiDB-lite"/>
    </source>
</evidence>
<dbReference type="AlphaFoldDB" id="S9UZA6"/>
<dbReference type="GO" id="GO:0005765">
    <property type="term" value="C:lysosomal membrane"/>
    <property type="evidence" value="ECO:0007669"/>
    <property type="project" value="TreeGrafter"/>
</dbReference>
<dbReference type="InterPro" id="IPR006925">
    <property type="entry name" value="Vps16_C"/>
</dbReference>
<accession>S9UZA6</accession>
<reference evidence="3 4" key="1">
    <citation type="journal article" date="2013" name="PLoS ONE">
        <title>Predicting the Proteins of Angomonas deanei, Strigomonas culicis and Their Respective Endosymbionts Reveals New Aspects of the Trypanosomatidae Family.</title>
        <authorList>
            <person name="Motta M.C."/>
            <person name="Martins A.C."/>
            <person name="de Souza S.S."/>
            <person name="Catta-Preta C.M."/>
            <person name="Silva R."/>
            <person name="Klein C.C."/>
            <person name="de Almeida L.G."/>
            <person name="de Lima Cunha O."/>
            <person name="Ciapina L.P."/>
            <person name="Brocchi M."/>
            <person name="Colabardini A.C."/>
            <person name="de Araujo Lima B."/>
            <person name="Machado C.R."/>
            <person name="de Almeida Soares C.M."/>
            <person name="Probst C.M."/>
            <person name="de Menezes C.B."/>
            <person name="Thompson C.E."/>
            <person name="Bartholomeu D.C."/>
            <person name="Gradia D.F."/>
            <person name="Pavoni D.P."/>
            <person name="Grisard E.C."/>
            <person name="Fantinatti-Garboggini F."/>
            <person name="Marchini F.K."/>
            <person name="Rodrigues-Luiz G.F."/>
            <person name="Wagner G."/>
            <person name="Goldman G.H."/>
            <person name="Fietto J.L."/>
            <person name="Elias M.C."/>
            <person name="Goldman M.H."/>
            <person name="Sagot M.F."/>
            <person name="Pereira M."/>
            <person name="Stoco P.H."/>
            <person name="de Mendonca-Neto R.P."/>
            <person name="Teixeira S.M."/>
            <person name="Maciel T.E."/>
            <person name="de Oliveira Mendes T.A."/>
            <person name="Urmenyi T.P."/>
            <person name="de Souza W."/>
            <person name="Schenkman S."/>
            <person name="de Vasconcelos A.T."/>
        </authorList>
    </citation>
    <scope>NUCLEOTIDE SEQUENCE [LARGE SCALE GENOMIC DNA]</scope>
</reference>
<dbReference type="GO" id="GO:0006886">
    <property type="term" value="P:intracellular protein transport"/>
    <property type="evidence" value="ECO:0007669"/>
    <property type="project" value="InterPro"/>
</dbReference>
<dbReference type="GO" id="GO:0003779">
    <property type="term" value="F:actin binding"/>
    <property type="evidence" value="ECO:0007669"/>
    <property type="project" value="TreeGrafter"/>
</dbReference>
<name>S9UZA6_9TRYP</name>
<protein>
    <recommendedName>
        <fullName evidence="2">Vps16 C-terminal domain-containing protein</fullName>
    </recommendedName>
</protein>
<dbReference type="GO" id="GO:0042144">
    <property type="term" value="P:vacuole fusion, non-autophagic"/>
    <property type="evidence" value="ECO:0007669"/>
    <property type="project" value="TreeGrafter"/>
</dbReference>
<dbReference type="PANTHER" id="PTHR12811">
    <property type="entry name" value="VACUOLAR PROTEIN SORTING VPS16"/>
    <property type="match status" value="1"/>
</dbReference>
<comment type="caution">
    <text evidence="3">The sequence shown here is derived from an EMBL/GenBank/DDBJ whole genome shotgun (WGS) entry which is preliminary data.</text>
</comment>
<sequence length="330" mass="36569">MRNRAGDEREKQTADAEADERARARKARRRKRGGKTKPLTTGEEAAEEEGGEEDEDLMPLFHFGKPSARLALNYLSVNAALSDAEGWLRQAQTLYDAAPRAESPVTALTAATGQSAGGTDQAADFLTATLLVPPGTSVRWDLQWLNRHHELDALQQDLVMELNDSGFAAATSVAEVIEQLSAQDPLDKRIDGIQKRFNMKPDMVLCARVRGAVRGGQLDALAELLGPPVPLERSFFHRSKVSSRVYEQVVTELHRHNHRERAVNYVAGISTEPVRRVEWYMKLGAPIMAVEAAYEGKDGSLIEQVMRRMPQYERLQETGARLLQSLSGNA</sequence>
<dbReference type="Proteomes" id="UP000015354">
    <property type="component" value="Unassembled WGS sequence"/>
</dbReference>
<feature type="region of interest" description="Disordered" evidence="1">
    <location>
        <begin position="1"/>
        <end position="58"/>
    </location>
</feature>
<feature type="compositionally biased region" description="Acidic residues" evidence="1">
    <location>
        <begin position="44"/>
        <end position="57"/>
    </location>
</feature>
<dbReference type="GO" id="GO:0005768">
    <property type="term" value="C:endosome"/>
    <property type="evidence" value="ECO:0007669"/>
    <property type="project" value="TreeGrafter"/>
</dbReference>
<evidence type="ECO:0000313" key="3">
    <source>
        <dbReference type="EMBL" id="EPY15895.1"/>
    </source>
</evidence>
<dbReference type="InterPro" id="IPR016534">
    <property type="entry name" value="VPS16"/>
</dbReference>
<feature type="compositionally biased region" description="Basic and acidic residues" evidence="1">
    <location>
        <begin position="1"/>
        <end position="22"/>
    </location>
</feature>
<dbReference type="Pfam" id="PF04840">
    <property type="entry name" value="Vps16_C"/>
    <property type="match status" value="1"/>
</dbReference>
<keyword evidence="4" id="KW-1185">Reference proteome</keyword>
<dbReference type="GO" id="GO:0030897">
    <property type="term" value="C:HOPS complex"/>
    <property type="evidence" value="ECO:0007669"/>
    <property type="project" value="TreeGrafter"/>
</dbReference>
<dbReference type="EMBL" id="ATMH01011677">
    <property type="protein sequence ID" value="EPY15895.1"/>
    <property type="molecule type" value="Genomic_DNA"/>
</dbReference>
<feature type="compositionally biased region" description="Basic residues" evidence="1">
    <location>
        <begin position="23"/>
        <end position="35"/>
    </location>
</feature>
<proteinExistence type="predicted"/>
<evidence type="ECO:0000259" key="2">
    <source>
        <dbReference type="Pfam" id="PF04840"/>
    </source>
</evidence>
<evidence type="ECO:0000313" key="4">
    <source>
        <dbReference type="Proteomes" id="UP000015354"/>
    </source>
</evidence>
<feature type="domain" description="Vps16 C-terminal" evidence="2">
    <location>
        <begin position="236"/>
        <end position="312"/>
    </location>
</feature>
<dbReference type="OrthoDB" id="1792at2759"/>
<gene>
    <name evidence="3" type="ORF">STCU_11686</name>
</gene>
<organism evidence="3 4">
    <name type="scientific">Strigomonas culicis</name>
    <dbReference type="NCBI Taxonomy" id="28005"/>
    <lineage>
        <taxon>Eukaryota</taxon>
        <taxon>Discoba</taxon>
        <taxon>Euglenozoa</taxon>
        <taxon>Kinetoplastea</taxon>
        <taxon>Metakinetoplastina</taxon>
        <taxon>Trypanosomatida</taxon>
        <taxon>Trypanosomatidae</taxon>
        <taxon>Strigomonadinae</taxon>
        <taxon>Strigomonas</taxon>
    </lineage>
</organism>